<gene>
    <name evidence="1" type="ORF">UFOPK4242_00935</name>
</gene>
<organism evidence="1">
    <name type="scientific">freshwater metagenome</name>
    <dbReference type="NCBI Taxonomy" id="449393"/>
    <lineage>
        <taxon>unclassified sequences</taxon>
        <taxon>metagenomes</taxon>
        <taxon>ecological metagenomes</taxon>
    </lineage>
</organism>
<protein>
    <submittedName>
        <fullName evidence="1">Unannotated protein</fullName>
    </submittedName>
</protein>
<reference evidence="1" key="1">
    <citation type="submission" date="2020-05" db="EMBL/GenBank/DDBJ databases">
        <authorList>
            <person name="Chiriac C."/>
            <person name="Salcher M."/>
            <person name="Ghai R."/>
            <person name="Kavagutti S V."/>
        </authorList>
    </citation>
    <scope>NUCLEOTIDE SEQUENCE</scope>
</reference>
<dbReference type="EMBL" id="CAFBQC010000049">
    <property type="protein sequence ID" value="CAB5043019.1"/>
    <property type="molecule type" value="Genomic_DNA"/>
</dbReference>
<accession>A0A6J7SNQ6</accession>
<proteinExistence type="predicted"/>
<evidence type="ECO:0000313" key="1">
    <source>
        <dbReference type="EMBL" id="CAB5043019.1"/>
    </source>
</evidence>
<name>A0A6J7SNQ6_9ZZZZ</name>
<sequence length="63" mass="6745">MFASVNSGRPPWSGGCEDKTVAFLAESEIVSEIFSTEAACADVSAVMQFGRTVIMIVPLLTFE</sequence>
<dbReference type="AlphaFoldDB" id="A0A6J7SNQ6"/>